<comment type="caution">
    <text evidence="1">The sequence shown here is derived from an EMBL/GenBank/DDBJ whole genome shotgun (WGS) entry which is preliminary data.</text>
</comment>
<evidence type="ECO:0000313" key="1">
    <source>
        <dbReference type="EMBL" id="RHZ79879.1"/>
    </source>
</evidence>
<sequence length="87" mass="9957">MLTRRQKVQCVNKVSYNNNLPYFKMIRVCVINGYYITNSQPSNNSKVLNRITSLQSDLHVYCSKSIVSDDHPSWLIVALVALFGNSF</sequence>
<dbReference type="AlphaFoldDB" id="A0A397IV36"/>
<dbReference type="Proteomes" id="UP000266861">
    <property type="component" value="Unassembled WGS sequence"/>
</dbReference>
<evidence type="ECO:0000313" key="2">
    <source>
        <dbReference type="Proteomes" id="UP000266861"/>
    </source>
</evidence>
<dbReference type="EMBL" id="PQFF01000131">
    <property type="protein sequence ID" value="RHZ79879.1"/>
    <property type="molecule type" value="Genomic_DNA"/>
</dbReference>
<organism evidence="1 2">
    <name type="scientific">Diversispora epigaea</name>
    <dbReference type="NCBI Taxonomy" id="1348612"/>
    <lineage>
        <taxon>Eukaryota</taxon>
        <taxon>Fungi</taxon>
        <taxon>Fungi incertae sedis</taxon>
        <taxon>Mucoromycota</taxon>
        <taxon>Glomeromycotina</taxon>
        <taxon>Glomeromycetes</taxon>
        <taxon>Diversisporales</taxon>
        <taxon>Diversisporaceae</taxon>
        <taxon>Diversispora</taxon>
    </lineage>
</organism>
<reference evidence="1 2" key="1">
    <citation type="submission" date="2018-08" db="EMBL/GenBank/DDBJ databases">
        <title>Genome and evolution of the arbuscular mycorrhizal fungus Diversispora epigaea (formerly Glomus versiforme) and its bacterial endosymbionts.</title>
        <authorList>
            <person name="Sun X."/>
            <person name="Fei Z."/>
            <person name="Harrison M."/>
        </authorList>
    </citation>
    <scope>NUCLEOTIDE SEQUENCE [LARGE SCALE GENOMIC DNA]</scope>
    <source>
        <strain evidence="1 2">IT104</strain>
    </source>
</reference>
<accession>A0A397IV36</accession>
<name>A0A397IV36_9GLOM</name>
<keyword evidence="2" id="KW-1185">Reference proteome</keyword>
<protein>
    <submittedName>
        <fullName evidence="1">Uncharacterized protein</fullName>
    </submittedName>
</protein>
<gene>
    <name evidence="1" type="ORF">Glove_140g167</name>
</gene>
<proteinExistence type="predicted"/>